<proteinExistence type="predicted"/>
<evidence type="ECO:0000313" key="2">
    <source>
        <dbReference type="EMBL" id="SOC40802.1"/>
    </source>
</evidence>
<protein>
    <submittedName>
        <fullName evidence="2">Hypothetical integral membrane protein (TIGR02206 family)</fullName>
    </submittedName>
</protein>
<keyword evidence="1" id="KW-1133">Transmembrane helix</keyword>
<reference evidence="3" key="1">
    <citation type="submission" date="2017-08" db="EMBL/GenBank/DDBJ databases">
        <authorList>
            <person name="Varghese N."/>
            <person name="Submissions S."/>
        </authorList>
    </citation>
    <scope>NUCLEOTIDE SEQUENCE [LARGE SCALE GENOMIC DNA]</scope>
    <source>
        <strain evidence="3">DSM 23173</strain>
    </source>
</reference>
<keyword evidence="1" id="KW-0472">Membrane</keyword>
<feature type="transmembrane region" description="Helical" evidence="1">
    <location>
        <begin position="131"/>
        <end position="151"/>
    </location>
</feature>
<dbReference type="OrthoDB" id="9813172at2"/>
<organism evidence="2 3">
    <name type="scientific">Salinicoccus kekensis</name>
    <dbReference type="NCBI Taxonomy" id="714307"/>
    <lineage>
        <taxon>Bacteria</taxon>
        <taxon>Bacillati</taxon>
        <taxon>Bacillota</taxon>
        <taxon>Bacilli</taxon>
        <taxon>Bacillales</taxon>
        <taxon>Staphylococcaceae</taxon>
        <taxon>Salinicoccus</taxon>
    </lineage>
</organism>
<dbReference type="NCBIfam" id="TIGR02206">
    <property type="entry name" value="intg_mem_TP0381"/>
    <property type="match status" value="1"/>
</dbReference>
<sequence>MADYGEYIGIFSIDHLIYIFGLIVVAAVFFSNISRVKAWRRTITAVILIIILLQQILLYGFYYFIVGEEIGFDASEALPLHISRINSLLGILYLLTRNAEVFRVLALFALFAWLSFLYPSQVYGVTHPIGISFFVNHVVTLLLPFYGMTAYGKEIKTGDSLKVLPWFVVYLAVAYAANMLTGGNYFYLRDRPVFQGISDTAYIVASILFAYVLFKAGEMMYKKVRPLLE</sequence>
<dbReference type="InterPro" id="IPR011737">
    <property type="entry name" value="CHP02206_TP0381"/>
</dbReference>
<evidence type="ECO:0000313" key="3">
    <source>
        <dbReference type="Proteomes" id="UP000219412"/>
    </source>
</evidence>
<dbReference type="EMBL" id="OBQF01000002">
    <property type="protein sequence ID" value="SOC40802.1"/>
    <property type="molecule type" value="Genomic_DNA"/>
</dbReference>
<keyword evidence="3" id="KW-1185">Reference proteome</keyword>
<keyword evidence="1" id="KW-0812">Transmembrane</keyword>
<dbReference type="AlphaFoldDB" id="A0A285UG76"/>
<feature type="transmembrane region" description="Helical" evidence="1">
    <location>
        <begin position="45"/>
        <end position="65"/>
    </location>
</feature>
<dbReference type="Proteomes" id="UP000219412">
    <property type="component" value="Unassembled WGS sequence"/>
</dbReference>
<name>A0A285UG76_9STAP</name>
<feature type="transmembrane region" description="Helical" evidence="1">
    <location>
        <begin position="163"/>
        <end position="187"/>
    </location>
</feature>
<dbReference type="RefSeq" id="WP_097040003.1">
    <property type="nucleotide sequence ID" value="NZ_OBQF01000002.1"/>
</dbReference>
<feature type="transmembrane region" description="Helical" evidence="1">
    <location>
        <begin position="193"/>
        <end position="214"/>
    </location>
</feature>
<feature type="transmembrane region" description="Helical" evidence="1">
    <location>
        <begin position="15"/>
        <end position="33"/>
    </location>
</feature>
<feature type="transmembrane region" description="Helical" evidence="1">
    <location>
        <begin position="77"/>
        <end position="95"/>
    </location>
</feature>
<accession>A0A285UG76</accession>
<feature type="transmembrane region" description="Helical" evidence="1">
    <location>
        <begin position="102"/>
        <end position="119"/>
    </location>
</feature>
<gene>
    <name evidence="2" type="ORF">SAMN05878391_1140</name>
</gene>
<evidence type="ECO:0000256" key="1">
    <source>
        <dbReference type="SAM" id="Phobius"/>
    </source>
</evidence>
<dbReference type="Pfam" id="PF14808">
    <property type="entry name" value="TMEM164"/>
    <property type="match status" value="1"/>
</dbReference>